<protein>
    <submittedName>
        <fullName evidence="1">Uncharacterized protein</fullName>
    </submittedName>
</protein>
<dbReference type="EMBL" id="LHXK01000006">
    <property type="protein sequence ID" value="KXA90387.1"/>
    <property type="molecule type" value="Genomic_DNA"/>
</dbReference>
<name>A0A133U894_9EURY</name>
<proteinExistence type="predicted"/>
<sequence length="91" mass="10776">MKVNTELRFEHCPHCGGNVKRIRSHRKKCEKCGTVYFFRNSPVEDGKLKVEEIDRSEYKKEAEKRLVAARLRGDLGEDRQRDHQNHRLKAI</sequence>
<evidence type="ECO:0000313" key="2">
    <source>
        <dbReference type="Proteomes" id="UP000070184"/>
    </source>
</evidence>
<accession>A0A133U894</accession>
<organism evidence="1 2">
    <name type="scientific">candidate division MSBL1 archaeon SCGC-AAA259B11</name>
    <dbReference type="NCBI Taxonomy" id="1698260"/>
    <lineage>
        <taxon>Archaea</taxon>
        <taxon>Methanobacteriati</taxon>
        <taxon>Methanobacteriota</taxon>
        <taxon>candidate division MSBL1</taxon>
    </lineage>
</organism>
<comment type="caution">
    <text evidence="1">The sequence shown here is derived from an EMBL/GenBank/DDBJ whole genome shotgun (WGS) entry which is preliminary data.</text>
</comment>
<dbReference type="AlphaFoldDB" id="A0A133U894"/>
<gene>
    <name evidence="1" type="ORF">AKJ61_00890</name>
</gene>
<dbReference type="Proteomes" id="UP000070184">
    <property type="component" value="Unassembled WGS sequence"/>
</dbReference>
<keyword evidence="2" id="KW-1185">Reference proteome</keyword>
<reference evidence="1 2" key="1">
    <citation type="journal article" date="2016" name="Sci. Rep.">
        <title>Metabolic traits of an uncultured archaeal lineage -MSBL1- from brine pools of the Red Sea.</title>
        <authorList>
            <person name="Mwirichia R."/>
            <person name="Alam I."/>
            <person name="Rashid M."/>
            <person name="Vinu M."/>
            <person name="Ba-Alawi W."/>
            <person name="Anthony Kamau A."/>
            <person name="Kamanda Ngugi D."/>
            <person name="Goker M."/>
            <person name="Klenk H.P."/>
            <person name="Bajic V."/>
            <person name="Stingl U."/>
        </authorList>
    </citation>
    <scope>NUCLEOTIDE SEQUENCE [LARGE SCALE GENOMIC DNA]</scope>
    <source>
        <strain evidence="1">SCGC-AAA259B11</strain>
    </source>
</reference>
<evidence type="ECO:0000313" key="1">
    <source>
        <dbReference type="EMBL" id="KXA90387.1"/>
    </source>
</evidence>